<reference evidence="2 3" key="1">
    <citation type="submission" date="2015-12" db="EMBL/GenBank/DDBJ databases">
        <title>Draft genome sequence of Moniliophthora roreri, the causal agent of frosty pod rot of cacao.</title>
        <authorList>
            <person name="Aime M.C."/>
            <person name="Diaz-Valderrama J.R."/>
            <person name="Kijpornyongpan T."/>
            <person name="Phillips-Mora W."/>
        </authorList>
    </citation>
    <scope>NUCLEOTIDE SEQUENCE [LARGE SCALE GENOMIC DNA]</scope>
    <source>
        <strain evidence="2 3">MCA 2952</strain>
    </source>
</reference>
<feature type="region of interest" description="Disordered" evidence="1">
    <location>
        <begin position="24"/>
        <end position="91"/>
    </location>
</feature>
<evidence type="ECO:0000313" key="3">
    <source>
        <dbReference type="Proteomes" id="UP000054988"/>
    </source>
</evidence>
<comment type="caution">
    <text evidence="2">The sequence shown here is derived from an EMBL/GenBank/DDBJ whole genome shotgun (WGS) entry which is preliminary data.</text>
</comment>
<sequence>MEEHGESVAACPESLERIFQRLEQESERRAQNELLAVPAITSEDTSSGSTTSQSETISRSRTRRRASISITRFGQLDSESLNSPSKPSSPTVMSAFAMPIYQARVESGSTDTLSSKHSEDDAHAHLEDDDHVTQVHRIAARQSISRAIGNVIPRRLSRVRSRPVFTEGDTTNSMVIGISVQAATMEIPATEDDQPPSTVVSAAASLKGKSSKSSLRSDNGSGGGGGGGGGWVARAKSFTNKLRRKSRQQLADPVT</sequence>
<organism evidence="2 3">
    <name type="scientific">Moniliophthora roreri</name>
    <name type="common">Frosty pod rot fungus</name>
    <name type="synonym">Monilia roreri</name>
    <dbReference type="NCBI Taxonomy" id="221103"/>
    <lineage>
        <taxon>Eukaryota</taxon>
        <taxon>Fungi</taxon>
        <taxon>Dikarya</taxon>
        <taxon>Basidiomycota</taxon>
        <taxon>Agaricomycotina</taxon>
        <taxon>Agaricomycetes</taxon>
        <taxon>Agaricomycetidae</taxon>
        <taxon>Agaricales</taxon>
        <taxon>Marasmiineae</taxon>
        <taxon>Marasmiaceae</taxon>
        <taxon>Moniliophthora</taxon>
    </lineage>
</organism>
<evidence type="ECO:0000313" key="2">
    <source>
        <dbReference type="EMBL" id="KTB33644.1"/>
    </source>
</evidence>
<dbReference type="EMBL" id="LATX01002149">
    <property type="protein sequence ID" value="KTB33644.1"/>
    <property type="molecule type" value="Genomic_DNA"/>
</dbReference>
<evidence type="ECO:0000256" key="1">
    <source>
        <dbReference type="SAM" id="MobiDB-lite"/>
    </source>
</evidence>
<feature type="compositionally biased region" description="Low complexity" evidence="1">
    <location>
        <begin position="40"/>
        <end position="59"/>
    </location>
</feature>
<feature type="compositionally biased region" description="Gly residues" evidence="1">
    <location>
        <begin position="220"/>
        <end position="231"/>
    </location>
</feature>
<feature type="region of interest" description="Disordered" evidence="1">
    <location>
        <begin position="189"/>
        <end position="255"/>
    </location>
</feature>
<feature type="compositionally biased region" description="Low complexity" evidence="1">
    <location>
        <begin position="201"/>
        <end position="219"/>
    </location>
</feature>
<dbReference type="AlphaFoldDB" id="A0A0W0FBB0"/>
<gene>
    <name evidence="2" type="ORF">WG66_13711</name>
</gene>
<proteinExistence type="predicted"/>
<dbReference type="eggNOG" id="ENOG502SUQ9">
    <property type="taxonomic scope" value="Eukaryota"/>
</dbReference>
<protein>
    <submittedName>
        <fullName evidence="2">Uncharacterized protein</fullName>
    </submittedName>
</protein>
<feature type="compositionally biased region" description="Low complexity" evidence="1">
    <location>
        <begin position="67"/>
        <end position="90"/>
    </location>
</feature>
<dbReference type="Proteomes" id="UP000054988">
    <property type="component" value="Unassembled WGS sequence"/>
</dbReference>
<name>A0A0W0FBB0_MONRR</name>
<accession>A0A0W0FBB0</accession>